<protein>
    <recommendedName>
        <fullName evidence="3">HTH cro/C1-type domain-containing protein</fullName>
    </recommendedName>
</protein>
<dbReference type="PANTHER" id="PTHR46797:SF1">
    <property type="entry name" value="METHYLPHOSPHONATE SYNTHASE"/>
    <property type="match status" value="1"/>
</dbReference>
<dbReference type="Proteomes" id="UP000693672">
    <property type="component" value="Unassembled WGS sequence"/>
</dbReference>
<evidence type="ECO:0000256" key="1">
    <source>
        <dbReference type="ARBA" id="ARBA00023125"/>
    </source>
</evidence>
<evidence type="ECO:0000259" key="3">
    <source>
        <dbReference type="PROSITE" id="PS50943"/>
    </source>
</evidence>
<dbReference type="CDD" id="cd00093">
    <property type="entry name" value="HTH_XRE"/>
    <property type="match status" value="1"/>
</dbReference>
<keyword evidence="1" id="KW-0238">DNA-binding</keyword>
<dbReference type="EMBL" id="CAJVAS010000006">
    <property type="protein sequence ID" value="CAG7616930.1"/>
    <property type="molecule type" value="Genomic_DNA"/>
</dbReference>
<evidence type="ECO:0000256" key="2">
    <source>
        <dbReference type="SAM" id="MobiDB-lite"/>
    </source>
</evidence>
<dbReference type="RefSeq" id="WP_218091745.1">
    <property type="nucleotide sequence ID" value="NZ_CAJVAS010000006.1"/>
</dbReference>
<proteinExistence type="predicted"/>
<accession>A0A916JZP2</accession>
<dbReference type="GO" id="GO:0005829">
    <property type="term" value="C:cytosol"/>
    <property type="evidence" value="ECO:0007669"/>
    <property type="project" value="TreeGrafter"/>
</dbReference>
<feature type="region of interest" description="Disordered" evidence="2">
    <location>
        <begin position="65"/>
        <end position="87"/>
    </location>
</feature>
<feature type="domain" description="HTH cro/C1-type" evidence="3">
    <location>
        <begin position="7"/>
        <end position="61"/>
    </location>
</feature>
<sequence length="147" mass="16846">MSIGERIKFFRKQQTMTQVQLAERAGLSRSYLADVEGNRYNPSVDTLKSIAKALHIEAHQLLDEQWNDDPAGQPGPKPAFTSKEERDIAKDLERIMSDLESGEALAFHGEPIDEESKELLRISLENSMRLAKQMAKQKFTPKKYRRE</sequence>
<keyword evidence="5" id="KW-1185">Reference proteome</keyword>
<evidence type="ECO:0000313" key="5">
    <source>
        <dbReference type="Proteomes" id="UP000693672"/>
    </source>
</evidence>
<comment type="caution">
    <text evidence="4">The sequence shown here is derived from an EMBL/GenBank/DDBJ whole genome shotgun (WGS) entry which is preliminary data.</text>
</comment>
<dbReference type="SMART" id="SM00530">
    <property type="entry name" value="HTH_XRE"/>
    <property type="match status" value="1"/>
</dbReference>
<dbReference type="PROSITE" id="PS50943">
    <property type="entry name" value="HTH_CROC1"/>
    <property type="match status" value="1"/>
</dbReference>
<dbReference type="PANTHER" id="PTHR46797">
    <property type="entry name" value="HTH-TYPE TRANSCRIPTIONAL REGULATOR"/>
    <property type="match status" value="1"/>
</dbReference>
<organism evidence="4 5">
    <name type="scientific">Paenibacillus solanacearum</name>
    <dbReference type="NCBI Taxonomy" id="2048548"/>
    <lineage>
        <taxon>Bacteria</taxon>
        <taxon>Bacillati</taxon>
        <taxon>Bacillota</taxon>
        <taxon>Bacilli</taxon>
        <taxon>Bacillales</taxon>
        <taxon>Paenibacillaceae</taxon>
        <taxon>Paenibacillus</taxon>
    </lineage>
</organism>
<evidence type="ECO:0000313" key="4">
    <source>
        <dbReference type="EMBL" id="CAG7616930.1"/>
    </source>
</evidence>
<dbReference type="GO" id="GO:0003700">
    <property type="term" value="F:DNA-binding transcription factor activity"/>
    <property type="evidence" value="ECO:0007669"/>
    <property type="project" value="TreeGrafter"/>
</dbReference>
<dbReference type="AlphaFoldDB" id="A0A916JZP2"/>
<gene>
    <name evidence="4" type="ORF">PAESOLCIP111_01960</name>
</gene>
<name>A0A916JZP2_9BACL</name>
<dbReference type="Pfam" id="PF01381">
    <property type="entry name" value="HTH_3"/>
    <property type="match status" value="1"/>
</dbReference>
<reference evidence="4" key="1">
    <citation type="submission" date="2021-06" db="EMBL/GenBank/DDBJ databases">
        <authorList>
            <person name="Criscuolo A."/>
        </authorList>
    </citation>
    <scope>NUCLEOTIDE SEQUENCE</scope>
    <source>
        <strain evidence="4">CIP111600</strain>
    </source>
</reference>
<dbReference type="GO" id="GO:0003677">
    <property type="term" value="F:DNA binding"/>
    <property type="evidence" value="ECO:0007669"/>
    <property type="project" value="UniProtKB-KW"/>
</dbReference>
<dbReference type="InterPro" id="IPR050807">
    <property type="entry name" value="TransReg_Diox_bact_type"/>
</dbReference>
<dbReference type="InterPro" id="IPR001387">
    <property type="entry name" value="Cro/C1-type_HTH"/>
</dbReference>